<name>A0A816XUR1_BRANA</name>
<dbReference type="Proteomes" id="UP001295469">
    <property type="component" value="Chromosome A01"/>
</dbReference>
<evidence type="ECO:0000256" key="1">
    <source>
        <dbReference type="SAM" id="MobiDB-lite"/>
    </source>
</evidence>
<feature type="compositionally biased region" description="Polar residues" evidence="1">
    <location>
        <begin position="1"/>
        <end position="10"/>
    </location>
</feature>
<protein>
    <submittedName>
        <fullName evidence="2">(rape) hypothetical protein</fullName>
    </submittedName>
</protein>
<gene>
    <name evidence="2" type="ORF">DARMORV10_A01P21510.1</name>
</gene>
<organism evidence="2">
    <name type="scientific">Brassica napus</name>
    <name type="common">Rape</name>
    <dbReference type="NCBI Taxonomy" id="3708"/>
    <lineage>
        <taxon>Eukaryota</taxon>
        <taxon>Viridiplantae</taxon>
        <taxon>Streptophyta</taxon>
        <taxon>Embryophyta</taxon>
        <taxon>Tracheophyta</taxon>
        <taxon>Spermatophyta</taxon>
        <taxon>Magnoliopsida</taxon>
        <taxon>eudicotyledons</taxon>
        <taxon>Gunneridae</taxon>
        <taxon>Pentapetalae</taxon>
        <taxon>rosids</taxon>
        <taxon>malvids</taxon>
        <taxon>Brassicales</taxon>
        <taxon>Brassicaceae</taxon>
        <taxon>Brassiceae</taxon>
        <taxon>Brassica</taxon>
    </lineage>
</organism>
<feature type="compositionally biased region" description="Polar residues" evidence="1">
    <location>
        <begin position="22"/>
        <end position="55"/>
    </location>
</feature>
<proteinExistence type="predicted"/>
<sequence length="169" mass="17654">MVRHGTNSQRCHQRRAIVVKPKTSQTWAGQTPTLANGTPSNETGAAASRGTSSDIRGSAALSLRMSINSPSLSSSRLTSDGQRRQSSGVGEDRAAGLEPSSSSSRLTSDVGEDRAAESEPSSSSSRLIRQTSEKTVQRRRRRRRAAAASAKKSSSVGDGTEAGLVDGVG</sequence>
<feature type="compositionally biased region" description="Low complexity" evidence="1">
    <location>
        <begin position="146"/>
        <end position="155"/>
    </location>
</feature>
<dbReference type="EMBL" id="HG994355">
    <property type="protein sequence ID" value="CAF2150897.1"/>
    <property type="molecule type" value="Genomic_DNA"/>
</dbReference>
<accession>A0A816XUR1</accession>
<dbReference type="AlphaFoldDB" id="A0A816XUR1"/>
<evidence type="ECO:0000313" key="2">
    <source>
        <dbReference type="EMBL" id="CAF2150897.1"/>
    </source>
</evidence>
<reference evidence="2" key="1">
    <citation type="submission" date="2021-01" db="EMBL/GenBank/DDBJ databases">
        <authorList>
            <consortium name="Genoscope - CEA"/>
            <person name="William W."/>
        </authorList>
    </citation>
    <scope>NUCLEOTIDE SEQUENCE</scope>
</reference>
<feature type="region of interest" description="Disordered" evidence="1">
    <location>
        <begin position="1"/>
        <end position="169"/>
    </location>
</feature>
<feature type="compositionally biased region" description="Low complexity" evidence="1">
    <location>
        <begin position="62"/>
        <end position="79"/>
    </location>
</feature>